<dbReference type="GeneID" id="16070684"/>
<proteinExistence type="predicted"/>
<feature type="compositionally biased region" description="Basic and acidic residues" evidence="9">
    <location>
        <begin position="1195"/>
        <end position="1213"/>
    </location>
</feature>
<dbReference type="InterPro" id="IPR008266">
    <property type="entry name" value="Tyr_kinase_AS"/>
</dbReference>
<feature type="compositionally biased region" description="Low complexity" evidence="9">
    <location>
        <begin position="244"/>
        <end position="269"/>
    </location>
</feature>
<dbReference type="Pfam" id="PF07714">
    <property type="entry name" value="PK_Tyr_Ser-Thr"/>
    <property type="match status" value="1"/>
</dbReference>
<gene>
    <name evidence="12" type="ORF">PTSG_08747</name>
</gene>
<feature type="compositionally biased region" description="Acidic residues" evidence="9">
    <location>
        <begin position="1162"/>
        <end position="1184"/>
    </location>
</feature>
<dbReference type="OrthoDB" id="4062651at2759"/>
<feature type="compositionally biased region" description="Basic residues" evidence="9">
    <location>
        <begin position="1"/>
        <end position="13"/>
    </location>
</feature>
<dbReference type="PRINTS" id="PR00109">
    <property type="entry name" value="TYRKINASE"/>
</dbReference>
<feature type="compositionally biased region" description="Basic residues" evidence="9">
    <location>
        <begin position="56"/>
        <end position="66"/>
    </location>
</feature>
<feature type="region of interest" description="Disordered" evidence="9">
    <location>
        <begin position="1132"/>
        <end position="1226"/>
    </location>
</feature>
<evidence type="ECO:0000259" key="11">
    <source>
        <dbReference type="PROSITE" id="PS50011"/>
    </source>
</evidence>
<evidence type="ECO:0000259" key="10">
    <source>
        <dbReference type="PROSITE" id="PS01179"/>
    </source>
</evidence>
<dbReference type="PROSITE" id="PS00109">
    <property type="entry name" value="PROTEIN_KINASE_TYR"/>
    <property type="match status" value="1"/>
</dbReference>
<dbReference type="InterPro" id="IPR011993">
    <property type="entry name" value="PH-like_dom_sf"/>
</dbReference>
<dbReference type="PRINTS" id="PR01217">
    <property type="entry name" value="PRICHEXTENSN"/>
</dbReference>
<feature type="region of interest" description="Disordered" evidence="9">
    <location>
        <begin position="1"/>
        <end position="102"/>
    </location>
</feature>
<feature type="region of interest" description="Disordered" evidence="9">
    <location>
        <begin position="863"/>
        <end position="1095"/>
    </location>
</feature>
<feature type="domain" description="PID" evidence="10">
    <location>
        <begin position="352"/>
        <end position="479"/>
    </location>
</feature>
<dbReference type="PROSITE" id="PS50011">
    <property type="entry name" value="PROTEIN_KINASE_DOM"/>
    <property type="match status" value="1"/>
</dbReference>
<dbReference type="InterPro" id="IPR050122">
    <property type="entry name" value="RTK"/>
</dbReference>
<dbReference type="GO" id="GO:0007169">
    <property type="term" value="P:cell surface receptor protein tyrosine kinase signaling pathway"/>
    <property type="evidence" value="ECO:0007669"/>
    <property type="project" value="TreeGrafter"/>
</dbReference>
<dbReference type="Gene3D" id="3.30.200.20">
    <property type="entry name" value="Phosphorylase Kinase, domain 1"/>
    <property type="match status" value="1"/>
</dbReference>
<accession>F2UKK5</accession>
<evidence type="ECO:0000256" key="9">
    <source>
        <dbReference type="SAM" id="MobiDB-lite"/>
    </source>
</evidence>
<feature type="compositionally biased region" description="Pro residues" evidence="9">
    <location>
        <begin position="951"/>
        <end position="961"/>
    </location>
</feature>
<dbReference type="GO" id="GO:0005886">
    <property type="term" value="C:plasma membrane"/>
    <property type="evidence" value="ECO:0007669"/>
    <property type="project" value="TreeGrafter"/>
</dbReference>
<keyword evidence="3 8" id="KW-0547">Nucleotide-binding</keyword>
<dbReference type="KEGG" id="sre:PTSG_08747"/>
<evidence type="ECO:0000256" key="7">
    <source>
        <dbReference type="ARBA" id="ARBA00051243"/>
    </source>
</evidence>
<dbReference type="SMART" id="SM00462">
    <property type="entry name" value="PTB"/>
    <property type="match status" value="2"/>
</dbReference>
<dbReference type="PANTHER" id="PTHR24416">
    <property type="entry name" value="TYROSINE-PROTEIN KINASE RECEPTOR"/>
    <property type="match status" value="1"/>
</dbReference>
<dbReference type="Proteomes" id="UP000007799">
    <property type="component" value="Unassembled WGS sequence"/>
</dbReference>
<feature type="domain" description="PID" evidence="10">
    <location>
        <begin position="110"/>
        <end position="212"/>
    </location>
</feature>
<evidence type="ECO:0000256" key="2">
    <source>
        <dbReference type="ARBA" id="ARBA00022679"/>
    </source>
</evidence>
<feature type="compositionally biased region" description="Pro residues" evidence="9">
    <location>
        <begin position="914"/>
        <end position="934"/>
    </location>
</feature>
<dbReference type="GO" id="GO:0043235">
    <property type="term" value="C:receptor complex"/>
    <property type="evidence" value="ECO:0007669"/>
    <property type="project" value="TreeGrafter"/>
</dbReference>
<dbReference type="Gene3D" id="1.10.510.10">
    <property type="entry name" value="Transferase(Phosphotransferase) domain 1"/>
    <property type="match status" value="1"/>
</dbReference>
<dbReference type="CDD" id="cd13161">
    <property type="entry name" value="PTB_TK_HMTK"/>
    <property type="match status" value="2"/>
</dbReference>
<sequence>MFKRFSTRRKTKAKKGEEAAAKEDSVYGMTTGSSSTLPPNLSGGEMQAMLRQQSKREKKKDKKKDKAAKAHTDGSASSASSASTGQGAASASTASNGTSTEGPLEGTSLFKVKYMGAVQVTGSAGDHVVAAAVIKVRDEKREPIKAFIILRQDSLVVATRKTGEVLQNLDLACISYTSVNPADPKQFAFISQARSGRLYCHVFQNKDKGSDAPHAIKAAIAEYTQTVSQLLTLRRGAGPVLGNSAPSSSSAASSGFAHSTSMRVSSGGPSRPPPSMSQSFRAPPPQQRQQQQQQQRQPQPPPPQQQQQGGGGDGVSRGRSSSMSGMSMRARSRSRSGSLSARVPAETLPPEGKTFVAVYLGYEMVAHLAGKMVCMTAVKRNSDRWATIKQQRQHADGKSVSLQVTNYAIRTIDKRSEEPVFADFIKHVSFTCVARKTQAYELFTYISHDERLKRTICHIYRVTPNMGDSICSAISQAFSYLAAVEKERGSNPFAVADPRREPVKGPLFHHQIHRAHLTAIKHIGGGQFGDVFLAQQQVKDGTGDNGGSTLLRAVKMLKNAANEADKEEFLHESRTMLEVQGGEHLVQFIGVALQQKPWLCVLEFMKYGDLKTVLLTCKEKHLDLTLFEILRWCFQLADGMAFMASKRLVHMDLAARNCMLTHNNLVKVGDFGLTQRLDEGEDHFVLRKRLKLPLKWIAIEGLEQKIFSEFSDCWSFGVLMWEIFSYGEIPYPEVEVKEIFMRVREGLRLTQPPNCPDRMYSIMAKCWKRDRRTRWTFAALRRMLESELRYVKDSTNRDIGATVHDLKGETIDDNVDPNANPDTTLVRTRSQSMHAARPAARPPPYASLPLHQFVLCVSETSTDTVPLGRPAAESSTDGPPPPRPPKKASLQRAGSMPPRRPSAGSDVQQQQQQQPPPPLPHLHPKPPSLQPKPPSLQQQQQQQQQQTGQDEPPPPPIPSKPKPGHLLPPSSSSPTPSSSSATAPPPVRPPITSAPSSSPAPLRPPTMPTASSSSSLPPPADVPPPRPSKPKPKTSLAHRLQSAQDGSAENRAAVLARRREQERQLQQRADRLHVSKQAQSKLGVKQGMAGMLQSQEEKRSKIYQALNPKPLWFQTAREREELEEEKVDLGLVVCDDDLKPQRGGGVGPGLQPPPGEGFGFGDENDDDDDDDDEDDEEEDDDFDESNLPGFDEIADLLKERRAARAKAEEERRKQLQLMHQQQRQQEEQRLQQELQVIREREAREEAARVAAEERELVEARKRAEQELTFDFTFN</sequence>
<feature type="binding site" evidence="8">
    <location>
        <position position="555"/>
    </location>
    <ligand>
        <name>ATP</name>
        <dbReference type="ChEBI" id="CHEBI:30616"/>
    </ligand>
</feature>
<evidence type="ECO:0000313" key="12">
    <source>
        <dbReference type="EMBL" id="EGD77654.1"/>
    </source>
</evidence>
<feature type="compositionally biased region" description="Basic and acidic residues" evidence="9">
    <location>
        <begin position="14"/>
        <end position="25"/>
    </location>
</feature>
<feature type="region of interest" description="Disordered" evidence="9">
    <location>
        <begin position="242"/>
        <end position="346"/>
    </location>
</feature>
<evidence type="ECO:0000256" key="3">
    <source>
        <dbReference type="ARBA" id="ARBA00022741"/>
    </source>
</evidence>
<dbReference type="STRING" id="946362.F2UKK5"/>
<dbReference type="SUPFAM" id="SSF56112">
    <property type="entry name" value="Protein kinase-like (PK-like)"/>
    <property type="match status" value="1"/>
</dbReference>
<feature type="compositionally biased region" description="Basic and acidic residues" evidence="9">
    <location>
        <begin position="1057"/>
        <end position="1073"/>
    </location>
</feature>
<feature type="compositionally biased region" description="Low complexity" evidence="9">
    <location>
        <begin position="276"/>
        <end position="297"/>
    </location>
</feature>
<feature type="compositionally biased region" description="Low complexity" evidence="9">
    <location>
        <begin position="990"/>
        <end position="1000"/>
    </location>
</feature>
<evidence type="ECO:0000256" key="8">
    <source>
        <dbReference type="PROSITE-ProRule" id="PRU10141"/>
    </source>
</evidence>
<dbReference type="Gene3D" id="2.30.29.30">
    <property type="entry name" value="Pleckstrin-homology domain (PH domain)/Phosphotyrosine-binding domain (PTB)"/>
    <property type="match status" value="2"/>
</dbReference>
<feature type="region of interest" description="Disordered" evidence="9">
    <location>
        <begin position="809"/>
        <end position="845"/>
    </location>
</feature>
<dbReference type="InterPro" id="IPR001245">
    <property type="entry name" value="Ser-Thr/Tyr_kinase_cat_dom"/>
</dbReference>
<dbReference type="eggNOG" id="KOG4278">
    <property type="taxonomic scope" value="Eukaryota"/>
</dbReference>
<comment type="catalytic activity">
    <reaction evidence="7">
        <text>L-tyrosyl-[protein] + ATP = O-phospho-L-tyrosyl-[protein] + ADP + H(+)</text>
        <dbReference type="Rhea" id="RHEA:10596"/>
        <dbReference type="Rhea" id="RHEA-COMP:10136"/>
        <dbReference type="Rhea" id="RHEA-COMP:20101"/>
        <dbReference type="ChEBI" id="CHEBI:15378"/>
        <dbReference type="ChEBI" id="CHEBI:30616"/>
        <dbReference type="ChEBI" id="CHEBI:46858"/>
        <dbReference type="ChEBI" id="CHEBI:61978"/>
        <dbReference type="ChEBI" id="CHEBI:456216"/>
        <dbReference type="EC" id="2.7.10.1"/>
    </reaction>
</comment>
<dbReference type="FunFam" id="1.10.510.10:FF:000554">
    <property type="entry name" value="Predicted protein"/>
    <property type="match status" value="1"/>
</dbReference>
<evidence type="ECO:0000313" key="13">
    <source>
        <dbReference type="Proteomes" id="UP000007799"/>
    </source>
</evidence>
<dbReference type="PROSITE" id="PS00107">
    <property type="entry name" value="PROTEIN_KINASE_ATP"/>
    <property type="match status" value="1"/>
</dbReference>
<dbReference type="PANTHER" id="PTHR24416:SF600">
    <property type="entry name" value="PDGF- AND VEGF-RECEPTOR RELATED, ISOFORM J"/>
    <property type="match status" value="1"/>
</dbReference>
<dbReference type="InterPro" id="IPR011009">
    <property type="entry name" value="Kinase-like_dom_sf"/>
</dbReference>
<keyword evidence="5 8" id="KW-0067">ATP-binding</keyword>
<organism evidence="13">
    <name type="scientific">Salpingoeca rosetta (strain ATCC 50818 / BSB-021)</name>
    <dbReference type="NCBI Taxonomy" id="946362"/>
    <lineage>
        <taxon>Eukaryota</taxon>
        <taxon>Choanoflagellata</taxon>
        <taxon>Craspedida</taxon>
        <taxon>Salpingoecidae</taxon>
        <taxon>Salpingoeca</taxon>
    </lineage>
</organism>
<keyword evidence="2" id="KW-0808">Transferase</keyword>
<feature type="domain" description="Protein kinase" evidence="11">
    <location>
        <begin position="517"/>
        <end position="788"/>
    </location>
</feature>
<comment type="subcellular location">
    <subcellularLocation>
        <location evidence="1">Membrane</location>
        <topology evidence="1">Single-pass membrane protein</topology>
    </subcellularLocation>
</comment>
<dbReference type="InterPro" id="IPR006020">
    <property type="entry name" value="PTB/PI_dom"/>
</dbReference>
<dbReference type="InterPro" id="IPR017441">
    <property type="entry name" value="Protein_kinase_ATP_BS"/>
</dbReference>
<feature type="compositionally biased region" description="Polar residues" evidence="9">
    <location>
        <begin position="820"/>
        <end position="833"/>
    </location>
</feature>
<dbReference type="PROSITE" id="PS01179">
    <property type="entry name" value="PID"/>
    <property type="match status" value="2"/>
</dbReference>
<protein>
    <submittedName>
        <fullName evidence="12">TK/HMTK protein kinase</fullName>
    </submittedName>
</protein>
<feature type="compositionally biased region" description="Low complexity" evidence="9">
    <location>
        <begin position="968"/>
        <end position="982"/>
    </location>
</feature>
<feature type="compositionally biased region" description="Low complexity" evidence="9">
    <location>
        <begin position="74"/>
        <end position="100"/>
    </location>
</feature>
<reference evidence="12" key="1">
    <citation type="submission" date="2009-08" db="EMBL/GenBank/DDBJ databases">
        <title>Annotation of Salpingoeca rosetta.</title>
        <authorList>
            <consortium name="The Broad Institute Genome Sequencing Platform"/>
            <person name="Russ C."/>
            <person name="Cuomo C."/>
            <person name="Burger G."/>
            <person name="Gray M.W."/>
            <person name="Holland P.W.H."/>
            <person name="King N."/>
            <person name="Lang F.B.F."/>
            <person name="Roger A.J."/>
            <person name="Ruiz-Trillo I."/>
            <person name="Young S.K."/>
            <person name="Zeng Q."/>
            <person name="Gargeya S."/>
            <person name="Alvarado L."/>
            <person name="Berlin A."/>
            <person name="Chapman S.B."/>
            <person name="Chen Z."/>
            <person name="Freedman E."/>
            <person name="Gellesch M."/>
            <person name="Goldberg J."/>
            <person name="Griggs A."/>
            <person name="Gujja S."/>
            <person name="Heilman E."/>
            <person name="Heiman D."/>
            <person name="Howarth C."/>
            <person name="Mehta T."/>
            <person name="Neiman D."/>
            <person name="Pearson M."/>
            <person name="Roberts A."/>
            <person name="Saif S."/>
            <person name="Shea T."/>
            <person name="Shenoy N."/>
            <person name="Sisk P."/>
            <person name="Stolte C."/>
            <person name="Sykes S."/>
            <person name="White J."/>
            <person name="Yandava C."/>
            <person name="Haas B."/>
            <person name="Nusbaum C."/>
            <person name="Birren B."/>
        </authorList>
    </citation>
    <scope>NUCLEOTIDE SEQUENCE [LARGE SCALE GENOMIC DNA]</scope>
    <source>
        <strain evidence="12">ATCC 50818</strain>
    </source>
</reference>
<evidence type="ECO:0000256" key="6">
    <source>
        <dbReference type="ARBA" id="ARBA00023137"/>
    </source>
</evidence>
<dbReference type="SUPFAM" id="SSF50729">
    <property type="entry name" value="PH domain-like"/>
    <property type="match status" value="2"/>
</dbReference>
<evidence type="ECO:0000256" key="4">
    <source>
        <dbReference type="ARBA" id="ARBA00022777"/>
    </source>
</evidence>
<dbReference type="InterPro" id="IPR000719">
    <property type="entry name" value="Prot_kinase_dom"/>
</dbReference>
<feature type="compositionally biased region" description="Low complexity" evidence="9">
    <location>
        <begin position="317"/>
        <end position="342"/>
    </location>
</feature>
<evidence type="ECO:0000256" key="5">
    <source>
        <dbReference type="ARBA" id="ARBA00022840"/>
    </source>
</evidence>
<dbReference type="Pfam" id="PF00640">
    <property type="entry name" value="PID"/>
    <property type="match status" value="2"/>
</dbReference>
<name>F2UKK5_SALR5</name>
<dbReference type="GO" id="GO:0004714">
    <property type="term" value="F:transmembrane receptor protein tyrosine kinase activity"/>
    <property type="evidence" value="ECO:0007669"/>
    <property type="project" value="UniProtKB-EC"/>
</dbReference>
<keyword evidence="13" id="KW-1185">Reference proteome</keyword>
<dbReference type="RefSeq" id="XP_004990130.1">
    <property type="nucleotide sequence ID" value="XM_004990073.1"/>
</dbReference>
<keyword evidence="6" id="KW-0829">Tyrosine-protein kinase</keyword>
<feature type="compositionally biased region" description="Low complexity" evidence="9">
    <location>
        <begin position="935"/>
        <end position="950"/>
    </location>
</feature>
<dbReference type="OMA" id="KRTICHI"/>
<dbReference type="AlphaFoldDB" id="F2UKK5"/>
<feature type="compositionally biased region" description="Polar residues" evidence="9">
    <location>
        <begin position="28"/>
        <end position="39"/>
    </location>
</feature>
<dbReference type="InParanoid" id="F2UKK5"/>
<dbReference type="GO" id="GO:0005524">
    <property type="term" value="F:ATP binding"/>
    <property type="evidence" value="ECO:0007669"/>
    <property type="project" value="UniProtKB-UniRule"/>
</dbReference>
<dbReference type="EMBL" id="GL832979">
    <property type="protein sequence ID" value="EGD77654.1"/>
    <property type="molecule type" value="Genomic_DNA"/>
</dbReference>
<feature type="compositionally biased region" description="Pro residues" evidence="9">
    <location>
        <begin position="1016"/>
        <end position="1027"/>
    </location>
</feature>
<evidence type="ECO:0000256" key="1">
    <source>
        <dbReference type="ARBA" id="ARBA00004167"/>
    </source>
</evidence>
<dbReference type="eggNOG" id="KOG3537">
    <property type="taxonomic scope" value="Eukaryota"/>
</dbReference>
<keyword evidence="4 12" id="KW-0418">Kinase</keyword>
<dbReference type="CDD" id="cd00192">
    <property type="entry name" value="PTKc"/>
    <property type="match status" value="1"/>
</dbReference>